<keyword evidence="6 7" id="KW-0408">Iron</keyword>
<name>A0A192CJT1_ECO25</name>
<evidence type="ECO:0000256" key="3">
    <source>
        <dbReference type="ARBA" id="ARBA00022896"/>
    </source>
</evidence>
<dbReference type="Pfam" id="PF13640">
    <property type="entry name" value="2OG-FeII_Oxy_3"/>
    <property type="match status" value="1"/>
</dbReference>
<protein>
    <recommendedName>
        <fullName evidence="7">PKHD-type hydroxylase YbiX</fullName>
        <ecNumber evidence="7">1.14.11.-</ecNumber>
    </recommendedName>
</protein>
<dbReference type="InterPro" id="IPR023550">
    <property type="entry name" value="PKHD_hydroxylase"/>
</dbReference>
<dbReference type="FunFam" id="2.60.120.620:FF:000006">
    <property type="entry name" value="PKHD-type hydroxylase YbiX"/>
    <property type="match status" value="1"/>
</dbReference>
<evidence type="ECO:0000256" key="5">
    <source>
        <dbReference type="ARBA" id="ARBA00023002"/>
    </source>
</evidence>
<evidence type="ECO:0000313" key="10">
    <source>
        <dbReference type="Proteomes" id="UP000183316"/>
    </source>
</evidence>
<dbReference type="PANTHER" id="PTHR41536">
    <property type="entry name" value="PKHD-TYPE HYDROXYLASE YBIX"/>
    <property type="match status" value="1"/>
</dbReference>
<dbReference type="Pfam" id="PF18331">
    <property type="entry name" value="PKHD_C"/>
    <property type="match status" value="1"/>
</dbReference>
<evidence type="ECO:0000256" key="1">
    <source>
        <dbReference type="ARBA" id="ARBA00001961"/>
    </source>
</evidence>
<organism evidence="9 10">
    <name type="scientific">Escherichia coli O25b:H4</name>
    <dbReference type="NCBI Taxonomy" id="941280"/>
    <lineage>
        <taxon>Bacteria</taxon>
        <taxon>Pseudomonadati</taxon>
        <taxon>Pseudomonadota</taxon>
        <taxon>Gammaproteobacteria</taxon>
        <taxon>Enterobacterales</taxon>
        <taxon>Enterobacteriaceae</taxon>
        <taxon>Escherichia</taxon>
    </lineage>
</organism>
<dbReference type="InterPro" id="IPR041097">
    <property type="entry name" value="PKHD_C"/>
</dbReference>
<evidence type="ECO:0000259" key="8">
    <source>
        <dbReference type="PROSITE" id="PS51471"/>
    </source>
</evidence>
<dbReference type="Proteomes" id="UP000183316">
    <property type="component" value="Chromosome"/>
</dbReference>
<dbReference type="PATRIC" id="fig|941280.3.peg.4864"/>
<evidence type="ECO:0000256" key="7">
    <source>
        <dbReference type="HAMAP-Rule" id="MF_00657"/>
    </source>
</evidence>
<evidence type="ECO:0000256" key="2">
    <source>
        <dbReference type="ARBA" id="ARBA00022723"/>
    </source>
</evidence>
<dbReference type="SMART" id="SM00702">
    <property type="entry name" value="P4Hc"/>
    <property type="match status" value="1"/>
</dbReference>
<dbReference type="GO" id="GO:0016706">
    <property type="term" value="F:2-oxoglutarate-dependent dioxygenase activity"/>
    <property type="evidence" value="ECO:0007669"/>
    <property type="project" value="UniProtKB-UniRule"/>
</dbReference>
<dbReference type="SUPFAM" id="SSF51197">
    <property type="entry name" value="Clavaminate synthase-like"/>
    <property type="match status" value="1"/>
</dbReference>
<dbReference type="FunFam" id="4.10.860.20:FF:000001">
    <property type="entry name" value="PKHD-type hydroxylase YbiX"/>
    <property type="match status" value="1"/>
</dbReference>
<dbReference type="NCBIfam" id="NF003975">
    <property type="entry name" value="PRK05467.1-4"/>
    <property type="match status" value="1"/>
</dbReference>
<dbReference type="GO" id="GO:0031418">
    <property type="term" value="F:L-ascorbic acid binding"/>
    <property type="evidence" value="ECO:0007669"/>
    <property type="project" value="UniProtKB-KW"/>
</dbReference>
<dbReference type="AlphaFoldDB" id="A0A192CJT1"/>
<keyword evidence="5 7" id="KW-0560">Oxidoreductase</keyword>
<comment type="cofactor">
    <cofactor evidence="1 7">
        <name>L-ascorbate</name>
        <dbReference type="ChEBI" id="CHEBI:38290"/>
    </cofactor>
</comment>
<proteinExistence type="inferred from homology"/>
<keyword evidence="2 7" id="KW-0479">Metal-binding</keyword>
<dbReference type="HAMAP" id="MF_00657">
    <property type="entry name" value="Hydroxyl_YbiX"/>
    <property type="match status" value="1"/>
</dbReference>
<dbReference type="InterPro" id="IPR044862">
    <property type="entry name" value="Pro_4_hyd_alph_FE2OG_OXY"/>
</dbReference>
<reference evidence="9 10" key="1">
    <citation type="submission" date="2016-03" db="EMBL/GenBank/DDBJ databases">
        <title>Genome Sequence and Comparative Pathogenic Determinants of Uropathogenic Escherichia coli O25b:H4, a Clinical Isolate from Saudi Arabia.</title>
        <authorList>
            <person name="Alyamani E.A.J."/>
            <person name="Khiyami M.A."/>
            <person name="Booq R.Y."/>
            <person name="Bahwerth F.S."/>
            <person name="Vaisvil B."/>
            <person name="Schmitt D.P."/>
            <person name="Kapatral V."/>
        </authorList>
    </citation>
    <scope>NUCLEOTIDE SEQUENCE [LARGE SCALE GENOMIC DNA]</scope>
    <source>
        <strain evidence="9 10">O25b:H4</strain>
    </source>
</reference>
<feature type="binding site" evidence="7">
    <location>
        <position position="180"/>
    </location>
    <ligand>
        <name>2-oxoglutarate</name>
        <dbReference type="ChEBI" id="CHEBI:16810"/>
    </ligand>
</feature>
<dbReference type="InterPro" id="IPR005123">
    <property type="entry name" value="Oxoglu/Fe-dep_dioxygenase_dom"/>
</dbReference>
<dbReference type="InterPro" id="IPR006620">
    <property type="entry name" value="Pro_4_hyd_alph"/>
</dbReference>
<dbReference type="NCBIfam" id="NF003972">
    <property type="entry name" value="PRK05467.1-1"/>
    <property type="match status" value="1"/>
</dbReference>
<sequence>MWGAGPTFWRTCMMYHIPGVLSPQDVARFREHLEQAEWVDGRVTTGAQGAQVKNNQQVDTRSALYAALQNEVLNAVNQHALFFAAALPRTLSTPLFNRYQNNETYGFHVDGAVRSHPQNGWMRTDLSATLFLSDPESYDGGELVVNDTFGQHRVKLPAGDLVLYPSSSLHCVTPVTRGVRVASFMWIQSMIRDDKKRAMLFELDNNIQSLKSHYGESEEILSLLNLYHNLLREWSEI</sequence>
<dbReference type="PANTHER" id="PTHR41536:SF1">
    <property type="entry name" value="PKHD-TYPE HYDROXYLASE YBIX"/>
    <property type="match status" value="1"/>
</dbReference>
<dbReference type="GO" id="GO:0005506">
    <property type="term" value="F:iron ion binding"/>
    <property type="evidence" value="ECO:0007669"/>
    <property type="project" value="UniProtKB-UniRule"/>
</dbReference>
<feature type="binding site" evidence="7">
    <location>
        <position position="108"/>
    </location>
    <ligand>
        <name>Fe cation</name>
        <dbReference type="ChEBI" id="CHEBI:24875"/>
    </ligand>
</feature>
<dbReference type="Gene3D" id="2.60.120.620">
    <property type="entry name" value="q2cbj1_9rhob like domain"/>
    <property type="match status" value="1"/>
</dbReference>
<evidence type="ECO:0000313" key="9">
    <source>
        <dbReference type="EMBL" id="ANK06165.1"/>
    </source>
</evidence>
<accession>A0A192CJT1</accession>
<dbReference type="Gene3D" id="4.10.860.20">
    <property type="entry name" value="Rabenosyn, Rab binding domain"/>
    <property type="match status" value="1"/>
</dbReference>
<dbReference type="GO" id="GO:0006974">
    <property type="term" value="P:DNA damage response"/>
    <property type="evidence" value="ECO:0007669"/>
    <property type="project" value="TreeGrafter"/>
</dbReference>
<evidence type="ECO:0000256" key="6">
    <source>
        <dbReference type="ARBA" id="ARBA00023004"/>
    </source>
</evidence>
<gene>
    <name evidence="7" type="primary">ybiX</name>
    <name evidence="9" type="ORF">WLH_04904</name>
</gene>
<evidence type="ECO:0000256" key="4">
    <source>
        <dbReference type="ARBA" id="ARBA00022964"/>
    </source>
</evidence>
<dbReference type="NCBIfam" id="NF003974">
    <property type="entry name" value="PRK05467.1-3"/>
    <property type="match status" value="1"/>
</dbReference>
<dbReference type="EMBL" id="CP015085">
    <property type="protein sequence ID" value="ANK06165.1"/>
    <property type="molecule type" value="Genomic_DNA"/>
</dbReference>
<feature type="binding site" evidence="7">
    <location>
        <position position="110"/>
    </location>
    <ligand>
        <name>Fe cation</name>
        <dbReference type="ChEBI" id="CHEBI:24875"/>
    </ligand>
</feature>
<keyword evidence="3 7" id="KW-0847">Vitamin C</keyword>
<feature type="binding site" evidence="7">
    <location>
        <position position="170"/>
    </location>
    <ligand>
        <name>Fe cation</name>
        <dbReference type="ChEBI" id="CHEBI:24875"/>
    </ligand>
</feature>
<keyword evidence="4 7" id="KW-0223">Dioxygenase</keyword>
<comment type="cofactor">
    <cofactor evidence="7">
        <name>Fe(2+)</name>
        <dbReference type="ChEBI" id="CHEBI:29033"/>
    </cofactor>
    <text evidence="7">Binds 1 Fe(2+) ion per subunit.</text>
</comment>
<feature type="domain" description="Fe2OG dioxygenase" evidence="8">
    <location>
        <begin position="90"/>
        <end position="189"/>
    </location>
</feature>
<dbReference type="PROSITE" id="PS51471">
    <property type="entry name" value="FE2OG_OXY"/>
    <property type="match status" value="1"/>
</dbReference>
<dbReference type="EC" id="1.14.11.-" evidence="7"/>
<dbReference type="GO" id="GO:0006879">
    <property type="term" value="P:intracellular iron ion homeostasis"/>
    <property type="evidence" value="ECO:0007669"/>
    <property type="project" value="TreeGrafter"/>
</dbReference>